<evidence type="ECO:0000256" key="11">
    <source>
        <dbReference type="ARBA" id="ARBA00022982"/>
    </source>
</evidence>
<keyword evidence="16 18" id="KW-0472">Membrane</keyword>
<evidence type="ECO:0000256" key="16">
    <source>
        <dbReference type="ARBA" id="ARBA00023136"/>
    </source>
</evidence>
<evidence type="ECO:0000256" key="10">
    <source>
        <dbReference type="ARBA" id="ARBA00022842"/>
    </source>
</evidence>
<keyword evidence="15" id="KW-0408">Iron</keyword>
<dbReference type="SUPFAM" id="SSF81483">
    <property type="entry name" value="Bacterial photosystem II reaction centre, L and M subunits"/>
    <property type="match status" value="1"/>
</dbReference>
<comment type="similarity">
    <text evidence="2">Belongs to the reaction center PufL/M/PsbA/D family.</text>
</comment>
<dbReference type="Gene3D" id="3.40.50.720">
    <property type="entry name" value="NAD(P)-binding Rossmann-like Domain"/>
    <property type="match status" value="1"/>
</dbReference>
<evidence type="ECO:0000256" key="7">
    <source>
        <dbReference type="ARBA" id="ARBA00022640"/>
    </source>
</evidence>
<dbReference type="InterPro" id="IPR036854">
    <property type="entry name" value="Photo_II_D1/D2_sf"/>
</dbReference>
<dbReference type="GO" id="GO:0019632">
    <property type="term" value="P:shikimate metabolic process"/>
    <property type="evidence" value="ECO:0007669"/>
    <property type="project" value="TreeGrafter"/>
</dbReference>
<evidence type="ECO:0000259" key="19">
    <source>
        <dbReference type="Pfam" id="PF08501"/>
    </source>
</evidence>
<keyword evidence="9" id="KW-0479">Metal-binding</keyword>
<evidence type="ECO:0000256" key="15">
    <source>
        <dbReference type="ARBA" id="ARBA00023004"/>
    </source>
</evidence>
<dbReference type="GO" id="GO:0009772">
    <property type="term" value="P:photosynthetic electron transport in photosystem II"/>
    <property type="evidence" value="ECO:0007669"/>
    <property type="project" value="InterPro"/>
</dbReference>
<dbReference type="InterPro" id="IPR036291">
    <property type="entry name" value="NAD(P)-bd_dom_sf"/>
</dbReference>
<protein>
    <submittedName>
        <fullName evidence="20">Shikimate dehydrogenase substrate binding, N-terminal</fullName>
    </submittedName>
</protein>
<keyword evidence="11" id="KW-0249">Electron transport</keyword>
<evidence type="ECO:0000256" key="13">
    <source>
        <dbReference type="ARBA" id="ARBA00022990"/>
    </source>
</evidence>
<evidence type="ECO:0000313" key="21">
    <source>
        <dbReference type="Proteomes" id="UP001370490"/>
    </source>
</evidence>
<keyword evidence="21" id="KW-1185">Reference proteome</keyword>
<evidence type="ECO:0000256" key="3">
    <source>
        <dbReference type="ARBA" id="ARBA00022448"/>
    </source>
</evidence>
<evidence type="ECO:0000256" key="1">
    <source>
        <dbReference type="ARBA" id="ARBA00004141"/>
    </source>
</evidence>
<keyword evidence="7" id="KW-0934">Plastid</keyword>
<name>A0AAN8W1N8_9MAGN</name>
<keyword evidence="14" id="KW-0157">Chromophore</keyword>
<dbReference type="InterPro" id="IPR046346">
    <property type="entry name" value="Aminoacid_DH-like_N_sf"/>
</dbReference>
<proteinExistence type="inferred from homology"/>
<keyword evidence="12 18" id="KW-1133">Transmembrane helix</keyword>
<dbReference type="EMBL" id="JBAMMX010000006">
    <property type="protein sequence ID" value="KAK6937452.1"/>
    <property type="molecule type" value="Genomic_DNA"/>
</dbReference>
<dbReference type="Gene3D" id="3.40.50.10860">
    <property type="entry name" value="Leucine Dehydrogenase, chain A, domain 1"/>
    <property type="match status" value="1"/>
</dbReference>
<keyword evidence="10" id="KW-0460">Magnesium</keyword>
<keyword evidence="17" id="KW-0604">Photosystem II</keyword>
<keyword evidence="6" id="KW-0597">Phosphoprotein</keyword>
<evidence type="ECO:0000256" key="12">
    <source>
        <dbReference type="ARBA" id="ARBA00022989"/>
    </source>
</evidence>
<feature type="domain" description="Shikimate dehydrogenase substrate binding N-terminal" evidence="19">
    <location>
        <begin position="148"/>
        <end position="178"/>
    </location>
</feature>
<dbReference type="GO" id="GO:0016168">
    <property type="term" value="F:chlorophyll binding"/>
    <property type="evidence" value="ECO:0007669"/>
    <property type="project" value="UniProtKB-KW"/>
</dbReference>
<evidence type="ECO:0000256" key="5">
    <source>
        <dbReference type="ARBA" id="ARBA00022531"/>
    </source>
</evidence>
<evidence type="ECO:0000256" key="18">
    <source>
        <dbReference type="SAM" id="Phobius"/>
    </source>
</evidence>
<organism evidence="20 21">
    <name type="scientific">Dillenia turbinata</name>
    <dbReference type="NCBI Taxonomy" id="194707"/>
    <lineage>
        <taxon>Eukaryota</taxon>
        <taxon>Viridiplantae</taxon>
        <taxon>Streptophyta</taxon>
        <taxon>Embryophyta</taxon>
        <taxon>Tracheophyta</taxon>
        <taxon>Spermatophyta</taxon>
        <taxon>Magnoliopsida</taxon>
        <taxon>eudicotyledons</taxon>
        <taxon>Gunneridae</taxon>
        <taxon>Pentapetalae</taxon>
        <taxon>Dilleniales</taxon>
        <taxon>Dilleniaceae</taxon>
        <taxon>Dillenia</taxon>
    </lineage>
</organism>
<dbReference type="SUPFAM" id="SSF53223">
    <property type="entry name" value="Aminoacid dehydrogenase-like, N-terminal domain"/>
    <property type="match status" value="1"/>
</dbReference>
<dbReference type="Pfam" id="PF00124">
    <property type="entry name" value="Photo_RC"/>
    <property type="match status" value="1"/>
</dbReference>
<dbReference type="AlphaFoldDB" id="A0AAN8W1N8"/>
<accession>A0AAN8W1N8</accession>
<dbReference type="InterPro" id="IPR022893">
    <property type="entry name" value="Shikimate_DH_fam"/>
</dbReference>
<comment type="subcellular location">
    <subcellularLocation>
        <location evidence="1">Membrane</location>
        <topology evidence="1">Multi-pass membrane protein</topology>
    </subcellularLocation>
</comment>
<dbReference type="Proteomes" id="UP001370490">
    <property type="component" value="Unassembled WGS sequence"/>
</dbReference>
<keyword evidence="8 18" id="KW-0812">Transmembrane</keyword>
<gene>
    <name evidence="20" type="ORF">RJ641_030960</name>
</gene>
<keyword evidence="5" id="KW-0602">Photosynthesis</keyword>
<keyword evidence="3" id="KW-0813">Transport</keyword>
<dbReference type="PANTHER" id="PTHR21089:SF7">
    <property type="entry name" value="BIFUNCTIONAL 3-DEHYDROQUINATE DEHYDRATASE_SHIKIMATE DEHYDROGENASE, CHLOROPLASTIC-LIKE ISOFORM X1"/>
    <property type="match status" value="1"/>
</dbReference>
<evidence type="ECO:0000313" key="20">
    <source>
        <dbReference type="EMBL" id="KAK6937452.1"/>
    </source>
</evidence>
<sequence>MLRQFELARSVQLRPYNAIAFSGPIAVFVSVFLIYPLDVVLVSTIEQQMRCHLFCGLRNFDVIDGIRAPCAFGLIREPLLSESKLEQLHMGLECGLFSFDVSHVAVRDAVKFLVGLNLIFEENFDLIVKRRIGVAFIRFCTVAVVDLFSVGVPHKEEAVVCCDEVHPLAKSIGAVNTIVWRHSDAKLIGYNTDRASITAIEDALGGAGDADRALAFGARVVIFNHNYVNDFVYPLELDIKFFPQQGIILANASSVGMQLNSHQTSIRKEILRAYELVFHAIHTPRRTRLLKEAAEAGATVVGGVEMFIR</sequence>
<dbReference type="GO" id="GO:0009423">
    <property type="term" value="P:chorismate biosynthetic process"/>
    <property type="evidence" value="ECO:0007669"/>
    <property type="project" value="TreeGrafter"/>
</dbReference>
<dbReference type="SUPFAM" id="SSF51735">
    <property type="entry name" value="NAD(P)-binding Rossmann-fold domains"/>
    <property type="match status" value="1"/>
</dbReference>
<comment type="caution">
    <text evidence="20">The sequence shown here is derived from an EMBL/GenBank/DDBJ whole genome shotgun (WGS) entry which is preliminary data.</text>
</comment>
<keyword evidence="13" id="KW-0007">Acetylation</keyword>
<evidence type="ECO:0000256" key="17">
    <source>
        <dbReference type="ARBA" id="ARBA00023276"/>
    </source>
</evidence>
<dbReference type="PANTHER" id="PTHR21089">
    <property type="entry name" value="SHIKIMATE DEHYDROGENASE"/>
    <property type="match status" value="1"/>
</dbReference>
<evidence type="ECO:0000256" key="14">
    <source>
        <dbReference type="ARBA" id="ARBA00022991"/>
    </source>
</evidence>
<reference evidence="20 21" key="1">
    <citation type="submission" date="2023-12" db="EMBL/GenBank/DDBJ databases">
        <title>A high-quality genome assembly for Dillenia turbinata (Dilleniales).</title>
        <authorList>
            <person name="Chanderbali A."/>
        </authorList>
    </citation>
    <scope>NUCLEOTIDE SEQUENCE [LARGE SCALE GENOMIC DNA]</scope>
    <source>
        <strain evidence="20">LSX21</strain>
        <tissue evidence="20">Leaf</tissue>
    </source>
</reference>
<evidence type="ECO:0000256" key="8">
    <source>
        <dbReference type="ARBA" id="ARBA00022692"/>
    </source>
</evidence>
<dbReference type="InterPro" id="IPR013708">
    <property type="entry name" value="Shikimate_DH-bd_N"/>
</dbReference>
<feature type="transmembrane region" description="Helical" evidence="18">
    <location>
        <begin position="16"/>
        <end position="37"/>
    </location>
</feature>
<dbReference type="GO" id="GO:0009523">
    <property type="term" value="C:photosystem II"/>
    <property type="evidence" value="ECO:0007669"/>
    <property type="project" value="UniProtKB-KW"/>
</dbReference>
<dbReference type="GO" id="GO:0004764">
    <property type="term" value="F:shikimate 3-dehydrogenase (NADP+) activity"/>
    <property type="evidence" value="ECO:0007669"/>
    <property type="project" value="InterPro"/>
</dbReference>
<evidence type="ECO:0000256" key="9">
    <source>
        <dbReference type="ARBA" id="ARBA00022723"/>
    </source>
</evidence>
<dbReference type="Pfam" id="PF08501">
    <property type="entry name" value="Shikimate_dh_N"/>
    <property type="match status" value="1"/>
</dbReference>
<dbReference type="GO" id="GO:0046872">
    <property type="term" value="F:metal ion binding"/>
    <property type="evidence" value="ECO:0007669"/>
    <property type="project" value="UniProtKB-KW"/>
</dbReference>
<keyword evidence="4" id="KW-0148">Chlorophyll</keyword>
<evidence type="ECO:0000256" key="6">
    <source>
        <dbReference type="ARBA" id="ARBA00022553"/>
    </source>
</evidence>
<evidence type="ECO:0000256" key="4">
    <source>
        <dbReference type="ARBA" id="ARBA00022494"/>
    </source>
</evidence>
<evidence type="ECO:0000256" key="2">
    <source>
        <dbReference type="ARBA" id="ARBA00008204"/>
    </source>
</evidence>
<dbReference type="InterPro" id="IPR000484">
    <property type="entry name" value="Photo_RC_L/M"/>
</dbReference>